<keyword evidence="10" id="KW-0472">Membrane</keyword>
<dbReference type="EMBL" id="MU128919">
    <property type="protein sequence ID" value="KAF9519238.1"/>
    <property type="molecule type" value="Genomic_DNA"/>
</dbReference>
<dbReference type="GO" id="GO:0005744">
    <property type="term" value="C:TIM23 mitochondrial import inner membrane translocase complex"/>
    <property type="evidence" value="ECO:0007669"/>
    <property type="project" value="InterPro"/>
</dbReference>
<evidence type="ECO:0000256" key="4">
    <source>
        <dbReference type="ARBA" id="ARBA00020721"/>
    </source>
</evidence>
<evidence type="ECO:0000256" key="10">
    <source>
        <dbReference type="ARBA" id="ARBA00023136"/>
    </source>
</evidence>
<comment type="subcellular location">
    <subcellularLocation>
        <location evidence="1">Mitochondrion inner membrane</location>
        <topology evidence="1">Peripheral membrane protein</topology>
    </subcellularLocation>
</comment>
<evidence type="ECO:0000256" key="5">
    <source>
        <dbReference type="ARBA" id="ARBA00022448"/>
    </source>
</evidence>
<feature type="region of interest" description="Disordered" evidence="13">
    <location>
        <begin position="133"/>
        <end position="165"/>
    </location>
</feature>
<keyword evidence="15" id="KW-1185">Reference proteome</keyword>
<evidence type="ECO:0000256" key="11">
    <source>
        <dbReference type="ARBA" id="ARBA00030422"/>
    </source>
</evidence>
<comment type="similarity">
    <text evidence="2">Belongs to the TIM16/PAM16 family.</text>
</comment>
<keyword evidence="9" id="KW-0496">Mitochondrion</keyword>
<dbReference type="GO" id="GO:0030150">
    <property type="term" value="P:protein import into mitochondrial matrix"/>
    <property type="evidence" value="ECO:0007669"/>
    <property type="project" value="InterPro"/>
</dbReference>
<comment type="caution">
    <text evidence="14">The sequence shown here is derived from an EMBL/GenBank/DDBJ whole genome shotgun (WGS) entry which is preliminary data.</text>
</comment>
<evidence type="ECO:0000256" key="2">
    <source>
        <dbReference type="ARBA" id="ARBA00008817"/>
    </source>
</evidence>
<dbReference type="Pfam" id="PF03656">
    <property type="entry name" value="Pam16"/>
    <property type="match status" value="1"/>
</dbReference>
<accession>A0A9P6B7K3</accession>
<evidence type="ECO:0000313" key="14">
    <source>
        <dbReference type="EMBL" id="KAF9519238.1"/>
    </source>
</evidence>
<proteinExistence type="inferred from homology"/>
<dbReference type="InterPro" id="IPR005341">
    <property type="entry name" value="Tim16"/>
</dbReference>
<evidence type="ECO:0000256" key="3">
    <source>
        <dbReference type="ARBA" id="ARBA00013571"/>
    </source>
</evidence>
<keyword evidence="7" id="KW-0653">Protein transport</keyword>
<name>A0A9P6B7K3_9AGAM</name>
<evidence type="ECO:0000256" key="12">
    <source>
        <dbReference type="ARBA" id="ARBA00031407"/>
    </source>
</evidence>
<evidence type="ECO:0000256" key="9">
    <source>
        <dbReference type="ARBA" id="ARBA00023128"/>
    </source>
</evidence>
<dbReference type="PANTHER" id="PTHR12388">
    <property type="entry name" value="MITOCHONDRIA ASSOCIATED GRANULOCYTE MACROPHAGE CSF SIGNALING MOLECULE"/>
    <property type="match status" value="1"/>
</dbReference>
<protein>
    <recommendedName>
        <fullName evidence="4">Mitochondrial import inner membrane translocase subunit TIM16</fullName>
    </recommendedName>
    <alternativeName>
        <fullName evidence="3">Mitochondrial import inner membrane translocase subunit tim16</fullName>
    </alternativeName>
    <alternativeName>
        <fullName evidence="11 12">Presequence translocated-associated motor subunit PAM16</fullName>
    </alternativeName>
</protein>
<evidence type="ECO:0000313" key="15">
    <source>
        <dbReference type="Proteomes" id="UP000886523"/>
    </source>
</evidence>
<dbReference type="Proteomes" id="UP000886523">
    <property type="component" value="Unassembled WGS sequence"/>
</dbReference>
<reference evidence="14" key="1">
    <citation type="journal article" date="2020" name="Nat. Commun.">
        <title>Large-scale genome sequencing of mycorrhizal fungi provides insights into the early evolution of symbiotic traits.</title>
        <authorList>
            <person name="Miyauchi S."/>
            <person name="Kiss E."/>
            <person name="Kuo A."/>
            <person name="Drula E."/>
            <person name="Kohler A."/>
            <person name="Sanchez-Garcia M."/>
            <person name="Morin E."/>
            <person name="Andreopoulos B."/>
            <person name="Barry K.W."/>
            <person name="Bonito G."/>
            <person name="Buee M."/>
            <person name="Carver A."/>
            <person name="Chen C."/>
            <person name="Cichocki N."/>
            <person name="Clum A."/>
            <person name="Culley D."/>
            <person name="Crous P.W."/>
            <person name="Fauchery L."/>
            <person name="Girlanda M."/>
            <person name="Hayes R.D."/>
            <person name="Keri Z."/>
            <person name="LaButti K."/>
            <person name="Lipzen A."/>
            <person name="Lombard V."/>
            <person name="Magnuson J."/>
            <person name="Maillard F."/>
            <person name="Murat C."/>
            <person name="Nolan M."/>
            <person name="Ohm R.A."/>
            <person name="Pangilinan J."/>
            <person name="Pereira M.F."/>
            <person name="Perotto S."/>
            <person name="Peter M."/>
            <person name="Pfister S."/>
            <person name="Riley R."/>
            <person name="Sitrit Y."/>
            <person name="Stielow J.B."/>
            <person name="Szollosi G."/>
            <person name="Zifcakova L."/>
            <person name="Stursova M."/>
            <person name="Spatafora J.W."/>
            <person name="Tedersoo L."/>
            <person name="Vaario L.M."/>
            <person name="Yamada A."/>
            <person name="Yan M."/>
            <person name="Wang P."/>
            <person name="Xu J."/>
            <person name="Bruns T."/>
            <person name="Baldrian P."/>
            <person name="Vilgalys R."/>
            <person name="Dunand C."/>
            <person name="Henrissat B."/>
            <person name="Grigoriev I.V."/>
            <person name="Hibbett D."/>
            <person name="Nagy L.G."/>
            <person name="Martin F.M."/>
        </authorList>
    </citation>
    <scope>NUCLEOTIDE SEQUENCE</scope>
    <source>
        <strain evidence="14">UP504</strain>
    </source>
</reference>
<sequence length="165" mass="18092">MSVVDIVDKQSRQCAKNLSGPRIVVQILILGGQIFGKALLEAGRQAVKNAKYRPATSGSITDTLTRDHRMTLDEAYLILNLKRGDPMEKALEHYEHLYKANAPPVIDPPPPKNSPPMHSHYLLSKVVRAKERMEAEVKLTSEEEARHTGSNASSPSSSSAPSGRP</sequence>
<evidence type="ECO:0000256" key="8">
    <source>
        <dbReference type="ARBA" id="ARBA00023010"/>
    </source>
</evidence>
<keyword evidence="5" id="KW-0813">Transport</keyword>
<gene>
    <name evidence="14" type="ORF">BS47DRAFT_1375149</name>
</gene>
<evidence type="ECO:0000256" key="7">
    <source>
        <dbReference type="ARBA" id="ARBA00022927"/>
    </source>
</evidence>
<feature type="compositionally biased region" description="Basic and acidic residues" evidence="13">
    <location>
        <begin position="133"/>
        <end position="147"/>
    </location>
</feature>
<keyword evidence="8" id="KW-0811">Translocation</keyword>
<organism evidence="14 15">
    <name type="scientific">Hydnum rufescens UP504</name>
    <dbReference type="NCBI Taxonomy" id="1448309"/>
    <lineage>
        <taxon>Eukaryota</taxon>
        <taxon>Fungi</taxon>
        <taxon>Dikarya</taxon>
        <taxon>Basidiomycota</taxon>
        <taxon>Agaricomycotina</taxon>
        <taxon>Agaricomycetes</taxon>
        <taxon>Cantharellales</taxon>
        <taxon>Hydnaceae</taxon>
        <taxon>Hydnum</taxon>
    </lineage>
</organism>
<evidence type="ECO:0000256" key="1">
    <source>
        <dbReference type="ARBA" id="ARBA00004637"/>
    </source>
</evidence>
<dbReference type="PANTHER" id="PTHR12388:SF0">
    <property type="entry name" value="MITOCHONDRIAL IMPORT INNER MEMBRANE TRANSLOCASE SUBUNIT TIM16"/>
    <property type="match status" value="1"/>
</dbReference>
<evidence type="ECO:0000256" key="6">
    <source>
        <dbReference type="ARBA" id="ARBA00022792"/>
    </source>
</evidence>
<dbReference type="AlphaFoldDB" id="A0A9P6B7K3"/>
<dbReference type="OrthoDB" id="10262892at2759"/>
<feature type="compositionally biased region" description="Low complexity" evidence="13">
    <location>
        <begin position="150"/>
        <end position="165"/>
    </location>
</feature>
<dbReference type="InterPro" id="IPR036869">
    <property type="entry name" value="J_dom_sf"/>
</dbReference>
<dbReference type="Gene3D" id="1.10.287.110">
    <property type="entry name" value="DnaJ domain"/>
    <property type="match status" value="1"/>
</dbReference>
<keyword evidence="6" id="KW-0999">Mitochondrion inner membrane</keyword>
<evidence type="ECO:0000256" key="13">
    <source>
        <dbReference type="SAM" id="MobiDB-lite"/>
    </source>
</evidence>